<dbReference type="AlphaFoldDB" id="A0A0M3K515"/>
<reference evidence="5" key="1">
    <citation type="submission" date="2017-02" db="UniProtKB">
        <authorList>
            <consortium name="WormBaseParasite"/>
        </authorList>
    </citation>
    <scope>IDENTIFICATION</scope>
</reference>
<feature type="compositionally biased region" description="Low complexity" evidence="1">
    <location>
        <begin position="327"/>
        <end position="349"/>
    </location>
</feature>
<dbReference type="InterPro" id="IPR017943">
    <property type="entry name" value="Bactericidal_perm-incr_a/b_dom"/>
</dbReference>
<dbReference type="OrthoDB" id="5874601at2759"/>
<dbReference type="SUPFAM" id="SSF55394">
    <property type="entry name" value="Bactericidal permeability-increasing protein, BPI"/>
    <property type="match status" value="3"/>
</dbReference>
<dbReference type="PANTHER" id="PTHR10504:SF144">
    <property type="entry name" value="BPI1 DOMAIN-CONTAINING PROTEIN"/>
    <property type="match status" value="1"/>
</dbReference>
<name>A0A0M3K515_ANISI</name>
<feature type="region of interest" description="Disordered" evidence="1">
    <location>
        <begin position="382"/>
        <end position="430"/>
    </location>
</feature>
<organism evidence="5">
    <name type="scientific">Anisakis simplex</name>
    <name type="common">Herring worm</name>
    <dbReference type="NCBI Taxonomy" id="6269"/>
    <lineage>
        <taxon>Eukaryota</taxon>
        <taxon>Metazoa</taxon>
        <taxon>Ecdysozoa</taxon>
        <taxon>Nematoda</taxon>
        <taxon>Chromadorea</taxon>
        <taxon>Rhabditida</taxon>
        <taxon>Spirurina</taxon>
        <taxon>Ascaridomorpha</taxon>
        <taxon>Ascaridoidea</taxon>
        <taxon>Anisakidae</taxon>
        <taxon>Anisakis</taxon>
        <taxon>Anisakis simplex complex</taxon>
    </lineage>
</organism>
<dbReference type="GO" id="GO:0008289">
    <property type="term" value="F:lipid binding"/>
    <property type="evidence" value="ECO:0007669"/>
    <property type="project" value="InterPro"/>
</dbReference>
<proteinExistence type="predicted"/>
<reference evidence="3 4" key="2">
    <citation type="submission" date="2018-11" db="EMBL/GenBank/DDBJ databases">
        <authorList>
            <consortium name="Pathogen Informatics"/>
        </authorList>
    </citation>
    <scope>NUCLEOTIDE SEQUENCE [LARGE SCALE GENOMIC DNA]</scope>
</reference>
<keyword evidence="4" id="KW-1185">Reference proteome</keyword>
<feature type="region of interest" description="Disordered" evidence="1">
    <location>
        <begin position="671"/>
        <end position="729"/>
    </location>
</feature>
<dbReference type="PANTHER" id="PTHR10504">
    <property type="entry name" value="BACTERICIDAL PERMEABILITY-INCREASING BPI PROTEIN-RELATED"/>
    <property type="match status" value="1"/>
</dbReference>
<dbReference type="Gene3D" id="3.15.20.10">
    <property type="entry name" value="Bactericidal permeability-increasing protein, domain 2"/>
    <property type="match status" value="1"/>
</dbReference>
<feature type="region of interest" description="Disordered" evidence="1">
    <location>
        <begin position="300"/>
        <end position="358"/>
    </location>
</feature>
<evidence type="ECO:0000256" key="1">
    <source>
        <dbReference type="SAM" id="MobiDB-lite"/>
    </source>
</evidence>
<dbReference type="EMBL" id="UYRR01032339">
    <property type="protein sequence ID" value="VDK55258.1"/>
    <property type="molecule type" value="Genomic_DNA"/>
</dbReference>
<evidence type="ECO:0000313" key="4">
    <source>
        <dbReference type="Proteomes" id="UP000267096"/>
    </source>
</evidence>
<dbReference type="GO" id="GO:0005615">
    <property type="term" value="C:extracellular space"/>
    <property type="evidence" value="ECO:0007669"/>
    <property type="project" value="TreeGrafter"/>
</dbReference>
<dbReference type="SMART" id="SM00329">
    <property type="entry name" value="BPI2"/>
    <property type="match status" value="1"/>
</dbReference>
<feature type="compositionally biased region" description="Polar residues" evidence="1">
    <location>
        <begin position="415"/>
        <end position="430"/>
    </location>
</feature>
<feature type="compositionally biased region" description="Basic and acidic residues" evidence="1">
    <location>
        <begin position="692"/>
        <end position="717"/>
    </location>
</feature>
<accession>A0A0M3K515</accession>
<evidence type="ECO:0000259" key="2">
    <source>
        <dbReference type="SMART" id="SM00329"/>
    </source>
</evidence>
<dbReference type="Proteomes" id="UP000267096">
    <property type="component" value="Unassembled WGS sequence"/>
</dbReference>
<dbReference type="InterPro" id="IPR001124">
    <property type="entry name" value="Lipid-bd_serum_glycop_C"/>
</dbReference>
<evidence type="ECO:0000313" key="5">
    <source>
        <dbReference type="WBParaSite" id="ASIM_0001605601-mRNA-1"/>
    </source>
</evidence>
<dbReference type="WBParaSite" id="ASIM_0001605601-mRNA-1">
    <property type="protein sequence ID" value="ASIM_0001605601-mRNA-1"/>
    <property type="gene ID" value="ASIM_0001605601"/>
</dbReference>
<evidence type="ECO:0000313" key="3">
    <source>
        <dbReference type="EMBL" id="VDK55258.1"/>
    </source>
</evidence>
<dbReference type="Pfam" id="PF02886">
    <property type="entry name" value="LBP_BPI_CETP_C"/>
    <property type="match status" value="1"/>
</dbReference>
<dbReference type="InterPro" id="IPR032942">
    <property type="entry name" value="BPI/LBP/Plunc"/>
</dbReference>
<protein>
    <submittedName>
        <fullName evidence="5">BPI2 domain-containing protein</fullName>
    </submittedName>
</protein>
<feature type="compositionally biased region" description="Low complexity" evidence="1">
    <location>
        <begin position="671"/>
        <end position="682"/>
    </location>
</feature>
<sequence>MEKAARTHVVLPKRYVNASRKHPRVAGYYTNDFASGAGPLIGGTAGGSSFAANTGVNSVGTGAFGANRPTSALAVPSMDFNPALLGGRIGNPGVLLRVNMPTFMYATQLMRQILDREIVKAKIPPITQEVKEVKLMLECQAFILMMVLLEEDINDQDKKIMISDSRNSVIQIAGRITVCNIHVSSYRPPCELGVVPLAPNHLLLSVHDLDVGVSFYPNKSVTFTLFPVLRRMAAQKVQEMVPEQLCKAVPKMVNEKVNPLFRKLPQGIPFSQILSMAGGLFGPDIPPICYSDMCQKRNAPPTTTLAPLPPLDQSSNLPPDVPPPPALDAKPNAKPLPVSTNTNSISTTSFGKKPLPSIGDEQYRWRRAHAAGRSAKTFVPGRAAARNSVVRSKRSPMTFHNNPAPPQAQKLLRSPTYSNQQQNQNQRTHKNNAATISSKHYVNHNLNSNQQQFKSNAQLNQVLRNNGTFAKALGTAVGTAFSFAARSALGGQSVIGSNINSFGARFNGGGIGGGGGPISMSQVGMRDVVGFRGGDPCAVCPPGTDNDPLGAVMSLLKSSFDFRRLSDLVLSLRLLNGYMTPNSMNLMVSGEFSPGGYGGTPFGPYPMQFPSPVGNRMVEALISDYTINSLLYWMHRFDFLKESLSLKGFLGFRLGPNTPKIGALLKTTCSSDDYDYSSSEETSATEDEDTDTDKGDADLASDTDKADTAKEDTAKEDTDTDDEERMGRKVRKVGKRRLKRWRRLSMLKWFKRPKRQGLSSLDLAELGVCLGDIMPAISEKYPNKNLTLFVHTARAPSILLGRGGQVTVDLMALVDMYIDGTNNRIGTLLITTVIDLTARIVGQRLTGKAKLDVLKFVDKDKTLGTSDSSLNTLAGIAKGMIAGAANKQLEKGMDLKMPQLSGLPVQIINPQIALVDHAIYLGADFSISPLLLQSL</sequence>
<gene>
    <name evidence="3" type="ORF">ASIM_LOCUS15463</name>
</gene>
<feature type="domain" description="Lipid-binding serum glycoprotein C-terminal" evidence="2">
    <location>
        <begin position="612"/>
        <end position="923"/>
    </location>
</feature>